<feature type="compositionally biased region" description="Basic and acidic residues" evidence="1">
    <location>
        <begin position="305"/>
        <end position="321"/>
    </location>
</feature>
<dbReference type="AlphaFoldDB" id="A0A8H6N6L7"/>
<keyword evidence="2" id="KW-1133">Transmembrane helix</keyword>
<organism evidence="4 5">
    <name type="scientific">Colletotrichum plurivorum</name>
    <dbReference type="NCBI Taxonomy" id="2175906"/>
    <lineage>
        <taxon>Eukaryota</taxon>
        <taxon>Fungi</taxon>
        <taxon>Dikarya</taxon>
        <taxon>Ascomycota</taxon>
        <taxon>Pezizomycotina</taxon>
        <taxon>Sordariomycetes</taxon>
        <taxon>Hypocreomycetidae</taxon>
        <taxon>Glomerellales</taxon>
        <taxon>Glomerellaceae</taxon>
        <taxon>Colletotrichum</taxon>
        <taxon>Colletotrichum orchidearum species complex</taxon>
    </lineage>
</organism>
<proteinExistence type="predicted"/>
<evidence type="ECO:0000256" key="2">
    <source>
        <dbReference type="SAM" id="Phobius"/>
    </source>
</evidence>
<feature type="compositionally biased region" description="Polar residues" evidence="1">
    <location>
        <begin position="322"/>
        <end position="337"/>
    </location>
</feature>
<evidence type="ECO:0000259" key="3">
    <source>
        <dbReference type="Pfam" id="PF01926"/>
    </source>
</evidence>
<feature type="transmembrane region" description="Helical" evidence="2">
    <location>
        <begin position="388"/>
        <end position="406"/>
    </location>
</feature>
<reference evidence="4" key="1">
    <citation type="journal article" date="2020" name="Phytopathology">
        <title>Genome Sequence Resources of Colletotrichum truncatum, C. plurivorum, C. musicola, and C. sojae: Four Species Pathogenic to Soybean (Glycine max).</title>
        <authorList>
            <person name="Rogerio F."/>
            <person name="Boufleur T.R."/>
            <person name="Ciampi-Guillardi M."/>
            <person name="Sukno S.A."/>
            <person name="Thon M.R."/>
            <person name="Massola Junior N.S."/>
            <person name="Baroncelli R."/>
        </authorList>
    </citation>
    <scope>NUCLEOTIDE SEQUENCE</scope>
    <source>
        <strain evidence="4">LFN00145</strain>
    </source>
</reference>
<accession>A0A8H6N6L7</accession>
<dbReference type="CDD" id="cd00882">
    <property type="entry name" value="Ras_like_GTPase"/>
    <property type="match status" value="1"/>
</dbReference>
<dbReference type="Pfam" id="PF01926">
    <property type="entry name" value="MMR_HSR1"/>
    <property type="match status" value="1"/>
</dbReference>
<dbReference type="InterPro" id="IPR027417">
    <property type="entry name" value="P-loop_NTPase"/>
</dbReference>
<dbReference type="SUPFAM" id="SSF52540">
    <property type="entry name" value="P-loop containing nucleoside triphosphate hydrolases"/>
    <property type="match status" value="1"/>
</dbReference>
<dbReference type="EMBL" id="WIGO01000259">
    <property type="protein sequence ID" value="KAF6821450.1"/>
    <property type="molecule type" value="Genomic_DNA"/>
</dbReference>
<protein>
    <recommendedName>
        <fullName evidence="3">G domain-containing protein</fullName>
    </recommendedName>
</protein>
<evidence type="ECO:0000313" key="4">
    <source>
        <dbReference type="EMBL" id="KAF6821450.1"/>
    </source>
</evidence>
<feature type="domain" description="G" evidence="3">
    <location>
        <begin position="2"/>
        <end position="65"/>
    </location>
</feature>
<dbReference type="GO" id="GO:0005525">
    <property type="term" value="F:GTP binding"/>
    <property type="evidence" value="ECO:0007669"/>
    <property type="project" value="InterPro"/>
</dbReference>
<gene>
    <name evidence="4" type="ORF">CPLU01_12480</name>
</gene>
<feature type="region of interest" description="Disordered" evidence="1">
    <location>
        <begin position="305"/>
        <end position="339"/>
    </location>
</feature>
<evidence type="ECO:0000313" key="5">
    <source>
        <dbReference type="Proteomes" id="UP000654918"/>
    </source>
</evidence>
<evidence type="ECO:0000256" key="1">
    <source>
        <dbReference type="SAM" id="MobiDB-lite"/>
    </source>
</evidence>
<dbReference type="Gene3D" id="3.40.50.300">
    <property type="entry name" value="P-loop containing nucleotide triphosphate hydrolases"/>
    <property type="match status" value="1"/>
</dbReference>
<name>A0A8H6N6L7_9PEZI</name>
<keyword evidence="2" id="KW-0812">Transmembrane</keyword>
<keyword evidence="2" id="KW-0472">Membrane</keyword>
<sequence length="414" mass="46517">MGVVGSGKSSFIQLLVDDDVNVGHDLSTGTTHVKFYGFHDERHQRNVFLIDTPGLNDATRSDAAILKEIAFTLTSLYRKKIPLAGIVYLHDIRAKRMAGSNTRSLRMLKEMCGEPAYPHVILAANMGGSPDTAARDETILRDLVSRPDWWGDMKAGGCHVTSHVNDVQSAERILQLLVNGQNNDTAFAIQREMVDENRSLEDTGAGRELEREIHEARDKLRASIGELMSEEQHATEVGLKSALARQREEMQQGLQRADEAHQAIQISLDRLSDEQGLEMLKRLEREQQENEDILAELEKDRARAQARQIQRETELSEESRQLAEQLSASGRNSSLSDTEMRNVQEKLRAVQMRRDEEKAKGEETMEELRNKKEAAEKRRLRRKQVTSVIFRVLVGTATIVAAVVAMDPSIAMGV</sequence>
<dbReference type="Proteomes" id="UP000654918">
    <property type="component" value="Unassembled WGS sequence"/>
</dbReference>
<comment type="caution">
    <text evidence="4">The sequence shown here is derived from an EMBL/GenBank/DDBJ whole genome shotgun (WGS) entry which is preliminary data.</text>
</comment>
<keyword evidence="5" id="KW-1185">Reference proteome</keyword>
<dbReference type="InterPro" id="IPR006073">
    <property type="entry name" value="GTP-bd"/>
</dbReference>